<comment type="similarity">
    <text evidence="7 8">Belongs to the drug/metabolite transporter (DMT) superfamily. Small multidrug resistance (SMR) (TC 2.A.7.1) family.</text>
</comment>
<evidence type="ECO:0000256" key="8">
    <source>
        <dbReference type="RuleBase" id="RU003942"/>
    </source>
</evidence>
<evidence type="ECO:0000256" key="5">
    <source>
        <dbReference type="ARBA" id="ARBA00022989"/>
    </source>
</evidence>
<evidence type="ECO:0000313" key="11">
    <source>
        <dbReference type="Proteomes" id="UP001409291"/>
    </source>
</evidence>
<evidence type="ECO:0000256" key="2">
    <source>
        <dbReference type="ARBA" id="ARBA00022448"/>
    </source>
</evidence>
<keyword evidence="11" id="KW-1185">Reference proteome</keyword>
<dbReference type="RefSeq" id="WP_132772730.1">
    <property type="nucleotide sequence ID" value="NZ_JAOQNK010000001.1"/>
</dbReference>
<name>A0ABV0BX16_9SPHI</name>
<dbReference type="Gene3D" id="1.10.3730.20">
    <property type="match status" value="1"/>
</dbReference>
<feature type="transmembrane region" description="Helical" evidence="9">
    <location>
        <begin position="57"/>
        <end position="78"/>
    </location>
</feature>
<evidence type="ECO:0000313" key="10">
    <source>
        <dbReference type="EMBL" id="MEN5378808.1"/>
    </source>
</evidence>
<dbReference type="InterPro" id="IPR037185">
    <property type="entry name" value="EmrE-like"/>
</dbReference>
<evidence type="ECO:0000256" key="3">
    <source>
        <dbReference type="ARBA" id="ARBA00022475"/>
    </source>
</evidence>
<protein>
    <submittedName>
        <fullName evidence="10">Multidrug efflux SMR transporter</fullName>
    </submittedName>
</protein>
<comment type="caution">
    <text evidence="10">The sequence shown here is derived from an EMBL/GenBank/DDBJ whole genome shotgun (WGS) entry which is preliminary data.</text>
</comment>
<accession>A0ABV0BX16</accession>
<evidence type="ECO:0000256" key="9">
    <source>
        <dbReference type="SAM" id="Phobius"/>
    </source>
</evidence>
<keyword evidence="6 9" id="KW-0472">Membrane</keyword>
<dbReference type="PANTHER" id="PTHR30561:SF1">
    <property type="entry name" value="MULTIDRUG TRANSPORTER EMRE"/>
    <property type="match status" value="1"/>
</dbReference>
<dbReference type="InterPro" id="IPR000390">
    <property type="entry name" value="Small_drug/metabolite_transptr"/>
</dbReference>
<dbReference type="SUPFAM" id="SSF103481">
    <property type="entry name" value="Multidrug resistance efflux transporter EmrE"/>
    <property type="match status" value="1"/>
</dbReference>
<dbReference type="Proteomes" id="UP001409291">
    <property type="component" value="Unassembled WGS sequence"/>
</dbReference>
<dbReference type="PANTHER" id="PTHR30561">
    <property type="entry name" value="SMR FAMILY PROTON-DEPENDENT DRUG EFFLUX TRANSPORTER SUGE"/>
    <property type="match status" value="1"/>
</dbReference>
<evidence type="ECO:0000256" key="1">
    <source>
        <dbReference type="ARBA" id="ARBA00004651"/>
    </source>
</evidence>
<organism evidence="10 11">
    <name type="scientific">Sphingobacterium kitahiroshimense</name>
    <dbReference type="NCBI Taxonomy" id="470446"/>
    <lineage>
        <taxon>Bacteria</taxon>
        <taxon>Pseudomonadati</taxon>
        <taxon>Bacteroidota</taxon>
        <taxon>Sphingobacteriia</taxon>
        <taxon>Sphingobacteriales</taxon>
        <taxon>Sphingobacteriaceae</taxon>
        <taxon>Sphingobacterium</taxon>
    </lineage>
</organism>
<keyword evidence="5 9" id="KW-1133">Transmembrane helix</keyword>
<evidence type="ECO:0000256" key="4">
    <source>
        <dbReference type="ARBA" id="ARBA00022692"/>
    </source>
</evidence>
<keyword evidence="2" id="KW-0813">Transport</keyword>
<proteinExistence type="inferred from homology"/>
<feature type="transmembrane region" description="Helical" evidence="9">
    <location>
        <begin position="84"/>
        <end position="103"/>
    </location>
</feature>
<evidence type="ECO:0000256" key="7">
    <source>
        <dbReference type="ARBA" id="ARBA00038032"/>
    </source>
</evidence>
<keyword evidence="3" id="KW-1003">Cell membrane</keyword>
<sequence length="109" mass="11659">MKYLFLGLAIAFELLGSSFLKVSNGFSKLIPSIVTILAFIACFYFLSLALKFIPLSIAYAAWGGIGIVLTTVISVVIFKQSLDLPAVIGIVLIVAGVIIMNFFSKAASH</sequence>
<dbReference type="EMBL" id="JBDJNQ010000008">
    <property type="protein sequence ID" value="MEN5378808.1"/>
    <property type="molecule type" value="Genomic_DNA"/>
</dbReference>
<evidence type="ECO:0000256" key="6">
    <source>
        <dbReference type="ARBA" id="ARBA00023136"/>
    </source>
</evidence>
<gene>
    <name evidence="10" type="ORF">ABE541_16210</name>
</gene>
<keyword evidence="4 8" id="KW-0812">Transmembrane</keyword>
<dbReference type="InterPro" id="IPR045324">
    <property type="entry name" value="Small_multidrug_res"/>
</dbReference>
<reference evidence="10 11" key="1">
    <citation type="submission" date="2024-04" db="EMBL/GenBank/DDBJ databases">
        <title>WGS of bacteria from Torrens River.</title>
        <authorList>
            <person name="Wyrsch E.R."/>
            <person name="Drigo B."/>
        </authorList>
    </citation>
    <scope>NUCLEOTIDE SEQUENCE [LARGE SCALE GENOMIC DNA]</scope>
    <source>
        <strain evidence="10 11">TWI391</strain>
    </source>
</reference>
<feature type="transmembrane region" description="Helical" evidence="9">
    <location>
        <begin position="30"/>
        <end position="50"/>
    </location>
</feature>
<comment type="subcellular location">
    <subcellularLocation>
        <location evidence="1 8">Cell membrane</location>
        <topology evidence="1 8">Multi-pass membrane protein</topology>
    </subcellularLocation>
</comment>
<dbReference type="Pfam" id="PF00893">
    <property type="entry name" value="Multi_Drug_Res"/>
    <property type="match status" value="1"/>
</dbReference>